<proteinExistence type="predicted"/>
<gene>
    <name evidence="2" type="ORF">CC78DRAFT_136069</name>
</gene>
<protein>
    <recommendedName>
        <fullName evidence="1">N-acetyltransferase domain-containing protein</fullName>
    </recommendedName>
</protein>
<dbReference type="AlphaFoldDB" id="A0A9P4NCF2"/>
<dbReference type="OrthoDB" id="61870at2759"/>
<dbReference type="InterPro" id="IPR016181">
    <property type="entry name" value="Acyl_CoA_acyltransferase"/>
</dbReference>
<dbReference type="GO" id="GO:0016747">
    <property type="term" value="F:acyltransferase activity, transferring groups other than amino-acyl groups"/>
    <property type="evidence" value="ECO:0007669"/>
    <property type="project" value="InterPro"/>
</dbReference>
<dbReference type="PROSITE" id="PS51186">
    <property type="entry name" value="GNAT"/>
    <property type="match status" value="1"/>
</dbReference>
<accession>A0A9P4NCF2</accession>
<dbReference type="PANTHER" id="PTHR20958:SF6">
    <property type="entry name" value="GLYCINE N-ACYLTRANSFERASE-LIKE PROTEIN"/>
    <property type="match status" value="1"/>
</dbReference>
<keyword evidence="3" id="KW-1185">Reference proteome</keyword>
<evidence type="ECO:0000259" key="1">
    <source>
        <dbReference type="PROSITE" id="PS51186"/>
    </source>
</evidence>
<dbReference type="InterPro" id="IPR053225">
    <property type="entry name" value="Acyl-CoA_N-acyltransferase"/>
</dbReference>
<dbReference type="Gene3D" id="3.40.630.30">
    <property type="match status" value="1"/>
</dbReference>
<organism evidence="2 3">
    <name type="scientific">Lojkania enalia</name>
    <dbReference type="NCBI Taxonomy" id="147567"/>
    <lineage>
        <taxon>Eukaryota</taxon>
        <taxon>Fungi</taxon>
        <taxon>Dikarya</taxon>
        <taxon>Ascomycota</taxon>
        <taxon>Pezizomycotina</taxon>
        <taxon>Dothideomycetes</taxon>
        <taxon>Pleosporomycetidae</taxon>
        <taxon>Pleosporales</taxon>
        <taxon>Pleosporales incertae sedis</taxon>
        <taxon>Lojkania</taxon>
    </lineage>
</organism>
<evidence type="ECO:0000313" key="3">
    <source>
        <dbReference type="Proteomes" id="UP000800093"/>
    </source>
</evidence>
<dbReference type="Proteomes" id="UP000800093">
    <property type="component" value="Unassembled WGS sequence"/>
</dbReference>
<feature type="domain" description="N-acetyltransferase" evidence="1">
    <location>
        <begin position="188"/>
        <end position="341"/>
    </location>
</feature>
<evidence type="ECO:0000313" key="2">
    <source>
        <dbReference type="EMBL" id="KAF2270586.1"/>
    </source>
</evidence>
<dbReference type="EMBL" id="ML986579">
    <property type="protein sequence ID" value="KAF2270586.1"/>
    <property type="molecule type" value="Genomic_DNA"/>
</dbReference>
<name>A0A9P4NCF2_9PLEO</name>
<reference evidence="3" key="1">
    <citation type="journal article" date="2020" name="Stud. Mycol.">
        <title>101 Dothideomycetes genomes: A test case for predicting lifestyles and emergence of pathogens.</title>
        <authorList>
            <person name="Haridas S."/>
            <person name="Albert R."/>
            <person name="Binder M."/>
            <person name="Bloem J."/>
            <person name="LaButti K."/>
            <person name="Salamov A."/>
            <person name="Andreopoulos B."/>
            <person name="Baker S."/>
            <person name="Barry K."/>
            <person name="Bills G."/>
            <person name="Bluhm B."/>
            <person name="Cannon C."/>
            <person name="Castanera R."/>
            <person name="Culley D."/>
            <person name="Daum C."/>
            <person name="Ezra D."/>
            <person name="Gonzalez J."/>
            <person name="Henrissat B."/>
            <person name="Kuo A."/>
            <person name="Liang C."/>
            <person name="Lipzen A."/>
            <person name="Lutzoni F."/>
            <person name="Magnuson J."/>
            <person name="Mondo S."/>
            <person name="Nolan M."/>
            <person name="Ohm R."/>
            <person name="Pangilinan J."/>
            <person name="Park H.-J."/>
            <person name="Ramirez L."/>
            <person name="Alfaro M."/>
            <person name="Sun H."/>
            <person name="Tritt A."/>
            <person name="Yoshinaga Y."/>
            <person name="Zwiers L.-H."/>
            <person name="Turgeon B."/>
            <person name="Goodwin S."/>
            <person name="Spatafora J."/>
            <person name="Crous P."/>
            <person name="Grigoriev I."/>
        </authorList>
    </citation>
    <scope>NUCLEOTIDE SEQUENCE [LARGE SCALE GENOMIC DNA]</scope>
    <source>
        <strain evidence="3">CBS 304.66</strain>
    </source>
</reference>
<dbReference type="SUPFAM" id="SSF55729">
    <property type="entry name" value="Acyl-CoA N-acyltransferases (Nat)"/>
    <property type="match status" value="1"/>
</dbReference>
<dbReference type="PANTHER" id="PTHR20958">
    <property type="entry name" value="GLYCINE N-ACYLTRANSFERASE-LIKE PROTEIN"/>
    <property type="match status" value="1"/>
</dbReference>
<sequence>MFTVHEHLASSPVLQKALRLSLPYSINLVYRTQHPNRTSYAHILATFPKNVDEIPHCWAAAYYDRSMRPETDMWIFASGEMKGHNPYHESFCPSCRIAVLAIMDYLSTLPVPAMHPDNLPALELAKQHEIEYPETGPNARYPLSTGSYMRHLLNPSVVTLGACHHEIVKICSDVGLIPLELPGRDSELNKFIFRVSDLPRTKKLPKGLRWGEVREEDVTIVQARTSIPRTRRTLLSLKSVCVFDEKDTPVAWTFLGLDGSLTTLHVEPEYRGNGVAKAVAAKAIREFAPGLAVDGKGDAWAHADVYVGNVQSEGVCRSLGATVGWQLFWIRIDVGKAGKLAGAE</sequence>
<dbReference type="InterPro" id="IPR000182">
    <property type="entry name" value="GNAT_dom"/>
</dbReference>
<comment type="caution">
    <text evidence="2">The sequence shown here is derived from an EMBL/GenBank/DDBJ whole genome shotgun (WGS) entry which is preliminary data.</text>
</comment>